<organism evidence="3 4">
    <name type="scientific">Phenylobacterium montanum</name>
    <dbReference type="NCBI Taxonomy" id="2823693"/>
    <lineage>
        <taxon>Bacteria</taxon>
        <taxon>Pseudomonadati</taxon>
        <taxon>Pseudomonadota</taxon>
        <taxon>Alphaproteobacteria</taxon>
        <taxon>Caulobacterales</taxon>
        <taxon>Caulobacteraceae</taxon>
        <taxon>Phenylobacterium</taxon>
    </lineage>
</organism>
<dbReference type="Pfam" id="PF01425">
    <property type="entry name" value="Amidase"/>
    <property type="match status" value="1"/>
</dbReference>
<dbReference type="Gene3D" id="3.90.1300.10">
    <property type="entry name" value="Amidase signature (AS) domain"/>
    <property type="match status" value="1"/>
</dbReference>
<dbReference type="PANTHER" id="PTHR11895:SF7">
    <property type="entry name" value="GLUTAMYL-TRNA(GLN) AMIDOTRANSFERASE SUBUNIT A, MITOCHONDRIAL"/>
    <property type="match status" value="1"/>
</dbReference>
<evidence type="ECO:0000313" key="3">
    <source>
        <dbReference type="EMBL" id="QUD86069.1"/>
    </source>
</evidence>
<dbReference type="InterPro" id="IPR000120">
    <property type="entry name" value="Amidase"/>
</dbReference>
<dbReference type="InterPro" id="IPR023631">
    <property type="entry name" value="Amidase_dom"/>
</dbReference>
<accession>A0A975IT36</accession>
<reference evidence="3" key="1">
    <citation type="submission" date="2021-04" db="EMBL/GenBank/DDBJ databases">
        <title>The complete genome sequence of Caulobacter sp. S6.</title>
        <authorList>
            <person name="Tang Y."/>
            <person name="Ouyang W."/>
            <person name="Liu Q."/>
            <person name="Huang B."/>
            <person name="Guo Z."/>
            <person name="Lei P."/>
        </authorList>
    </citation>
    <scope>NUCLEOTIDE SEQUENCE</scope>
    <source>
        <strain evidence="3">S6</strain>
    </source>
</reference>
<evidence type="ECO:0000256" key="1">
    <source>
        <dbReference type="ARBA" id="ARBA00009199"/>
    </source>
</evidence>
<comment type="similarity">
    <text evidence="1">Belongs to the amidase family.</text>
</comment>
<proteinExistence type="inferred from homology"/>
<dbReference type="InterPro" id="IPR036928">
    <property type="entry name" value="AS_sf"/>
</dbReference>
<name>A0A975IT36_9CAUL</name>
<sequence>MTFPTYADHDGLGLADLVAKGEVTPAELAEAAIERIEQHNPALNAVVFKGYDDARKAAAGALPDGPFKGVPFLIKDLGVTVAGWPRTSGSKFAAHIVDHEDSGLVRRYRQAGLVFLGKTNTPEYGITGTTESALLGPCRNPWNPEHIAGGSSGGSAAAVAAGMVPVAHASDGLGSIRIPAACCGLVGLKVTRDRNPNLPDGFDYAQGLVVDHIVSRTVRDSAAMLDHTGLPEPASPYPAPPKADLYMNEIGRSPGRLKIAWSSETPRGKPIDPEVQAALEATAALLKDLGHEVVPQGLGVDYRALYAARAPLSGANFAAGIQRLIDEVGREPEPHELEPLTWASLKGGRKVTGAEALWGLQQLRMLNRGVLALFETFEVYLTPVMGTAPPKIGHIDPVGLEPREVNRRQAEVFPFTPPFNFTGQPSISLPLAWSKDGLPIGMMLTARYADEATLFRLAAQLEKECPWKDRRPAVWG</sequence>
<gene>
    <name evidence="3" type="ORF">KCG34_13240</name>
</gene>
<dbReference type="Proteomes" id="UP000676409">
    <property type="component" value="Chromosome"/>
</dbReference>
<dbReference type="RefSeq" id="WP_211936121.1">
    <property type="nucleotide sequence ID" value="NZ_CP073078.1"/>
</dbReference>
<keyword evidence="4" id="KW-1185">Reference proteome</keyword>
<dbReference type="SUPFAM" id="SSF75304">
    <property type="entry name" value="Amidase signature (AS) enzymes"/>
    <property type="match status" value="1"/>
</dbReference>
<dbReference type="EMBL" id="CP073078">
    <property type="protein sequence ID" value="QUD86069.1"/>
    <property type="molecule type" value="Genomic_DNA"/>
</dbReference>
<evidence type="ECO:0000259" key="2">
    <source>
        <dbReference type="Pfam" id="PF01425"/>
    </source>
</evidence>
<dbReference type="AlphaFoldDB" id="A0A975IT36"/>
<dbReference type="KEGG" id="caul:KCG34_13240"/>
<dbReference type="PANTHER" id="PTHR11895">
    <property type="entry name" value="TRANSAMIDASE"/>
    <property type="match status" value="1"/>
</dbReference>
<evidence type="ECO:0000313" key="4">
    <source>
        <dbReference type="Proteomes" id="UP000676409"/>
    </source>
</evidence>
<dbReference type="GO" id="GO:0003824">
    <property type="term" value="F:catalytic activity"/>
    <property type="evidence" value="ECO:0007669"/>
    <property type="project" value="InterPro"/>
</dbReference>
<feature type="domain" description="Amidase" evidence="2">
    <location>
        <begin position="27"/>
        <end position="454"/>
    </location>
</feature>
<protein>
    <submittedName>
        <fullName evidence="3">Amidase</fullName>
    </submittedName>
</protein>